<name>A0A069QPR1_HOYLO</name>
<dbReference type="AlphaFoldDB" id="A0A069QPR1"/>
<evidence type="ECO:0000313" key="1">
    <source>
        <dbReference type="EMBL" id="KDR51841.1"/>
    </source>
</evidence>
<proteinExistence type="predicted"/>
<dbReference type="HOGENOM" id="CLU_3314647_0_0_10"/>
<organism evidence="1 2">
    <name type="scientific">Hoylesella loescheii DSM 19665 = JCM 12249 = ATCC 15930</name>
    <dbReference type="NCBI Taxonomy" id="1122985"/>
    <lineage>
        <taxon>Bacteria</taxon>
        <taxon>Pseudomonadati</taxon>
        <taxon>Bacteroidota</taxon>
        <taxon>Bacteroidia</taxon>
        <taxon>Bacteroidales</taxon>
        <taxon>Prevotellaceae</taxon>
        <taxon>Hoylesella</taxon>
    </lineage>
</organism>
<accession>A0A069QPR1</accession>
<reference evidence="1 2" key="1">
    <citation type="submission" date="2013-08" db="EMBL/GenBank/DDBJ databases">
        <authorList>
            <person name="Weinstock G."/>
            <person name="Sodergren E."/>
            <person name="Wylie T."/>
            <person name="Fulton L."/>
            <person name="Fulton R."/>
            <person name="Fronick C."/>
            <person name="O'Laughlin M."/>
            <person name="Godfrey J."/>
            <person name="Miner T."/>
            <person name="Herter B."/>
            <person name="Appelbaum E."/>
            <person name="Cordes M."/>
            <person name="Lek S."/>
            <person name="Wollam A."/>
            <person name="Pepin K.H."/>
            <person name="Palsikar V.B."/>
            <person name="Mitreva M."/>
            <person name="Wilson R.K."/>
        </authorList>
    </citation>
    <scope>NUCLEOTIDE SEQUENCE [LARGE SCALE GENOMIC DNA]</scope>
    <source>
        <strain evidence="1 2">ATCC 15930</strain>
    </source>
</reference>
<dbReference type="EMBL" id="JNGW01000090">
    <property type="protein sequence ID" value="KDR51841.1"/>
    <property type="molecule type" value="Genomic_DNA"/>
</dbReference>
<gene>
    <name evidence="1" type="ORF">HMPREF1991_02121</name>
</gene>
<evidence type="ECO:0000313" key="2">
    <source>
        <dbReference type="Proteomes" id="UP000027442"/>
    </source>
</evidence>
<sequence length="39" mass="4233">MVADIIKHFAASALRIYIYNGEHMMAAFGAAVCSPFVCI</sequence>
<dbReference type="Proteomes" id="UP000027442">
    <property type="component" value="Unassembled WGS sequence"/>
</dbReference>
<protein>
    <submittedName>
        <fullName evidence="1">Uncharacterized protein</fullName>
    </submittedName>
</protein>
<comment type="caution">
    <text evidence="1">The sequence shown here is derived from an EMBL/GenBank/DDBJ whole genome shotgun (WGS) entry which is preliminary data.</text>
</comment>
<keyword evidence="2" id="KW-1185">Reference proteome</keyword>